<keyword evidence="5 8" id="KW-0812">Transmembrane</keyword>
<dbReference type="Gene3D" id="1.20.81.30">
    <property type="entry name" value="Type II secretion system (T2SS), domain F"/>
    <property type="match status" value="2"/>
</dbReference>
<feature type="domain" description="Type II secretion system protein GspF" evidence="9">
    <location>
        <begin position="70"/>
        <end position="193"/>
    </location>
</feature>
<evidence type="ECO:0000256" key="3">
    <source>
        <dbReference type="ARBA" id="ARBA00022475"/>
    </source>
</evidence>
<dbReference type="OrthoDB" id="9805682at2"/>
<reference evidence="10 11" key="1">
    <citation type="submission" date="2018-06" db="EMBL/GenBank/DDBJ databases">
        <title>Paenibacillus montanisoli sp. nov., isolated from mountain area soil.</title>
        <authorList>
            <person name="Wu M."/>
        </authorList>
    </citation>
    <scope>NUCLEOTIDE SEQUENCE [LARGE SCALE GENOMIC DNA]</scope>
    <source>
        <strain evidence="10 11">RA17</strain>
    </source>
</reference>
<dbReference type="PANTHER" id="PTHR30012">
    <property type="entry name" value="GENERAL SECRETION PATHWAY PROTEIN"/>
    <property type="match status" value="1"/>
</dbReference>
<dbReference type="RefSeq" id="WP_112884536.1">
    <property type="nucleotide sequence ID" value="NZ_QLUW01000004.1"/>
</dbReference>
<comment type="similarity">
    <text evidence="2">Belongs to the GSP F family.</text>
</comment>
<accession>A0A328TW85</accession>
<sequence length="404" mass="44760">MAQFQYVGRHRTGRITKGRLISESRREAVLKLREKGIAVTHLQEAQTNLFNKELNITIGNPVKLEHFVTYCRQFATLIKAGVSIVDSTKILAEQTESKALRKALLQVEEDIRGGTAFSDAAEKHAKVFPVLFINMIRASEFSGTLDESLNNLAATFEKQHVTRQKIKSALAYPIILAIACAGTAIYLLTSVVPTFASMFADFDAELPKITQFVMGASDWMQSFWWLILLFAAGSVAAIVIAKKHPQGSYYLDHALLKMPIFGALIRKATIARMARTLSSLVSSSVPILQAITIVEKVVLNKVMANVLETSKQSLERGGMLSEPFNKHWIFPPLVTQMVRIGEQTGSLDTMLSKVADFYETEVDMAADRLKSLIEPIMVVIMAGVVGVIVLSIVVPMFDIYQHVQ</sequence>
<dbReference type="PRINTS" id="PR00812">
    <property type="entry name" value="BCTERIALGSPF"/>
</dbReference>
<feature type="domain" description="Type II secretion system protein GspF" evidence="9">
    <location>
        <begin position="274"/>
        <end position="395"/>
    </location>
</feature>
<evidence type="ECO:0000313" key="11">
    <source>
        <dbReference type="Proteomes" id="UP000249260"/>
    </source>
</evidence>
<keyword evidence="7 8" id="KW-0472">Membrane</keyword>
<dbReference type="FunFam" id="1.20.81.30:FF:000001">
    <property type="entry name" value="Type II secretion system protein F"/>
    <property type="match status" value="2"/>
</dbReference>
<keyword evidence="11" id="KW-1185">Reference proteome</keyword>
<dbReference type="GO" id="GO:0005886">
    <property type="term" value="C:plasma membrane"/>
    <property type="evidence" value="ECO:0007669"/>
    <property type="project" value="UniProtKB-SubCell"/>
</dbReference>
<feature type="transmembrane region" description="Helical" evidence="8">
    <location>
        <begin position="376"/>
        <end position="397"/>
    </location>
</feature>
<evidence type="ECO:0000256" key="4">
    <source>
        <dbReference type="ARBA" id="ARBA00022519"/>
    </source>
</evidence>
<evidence type="ECO:0000256" key="8">
    <source>
        <dbReference type="SAM" id="Phobius"/>
    </source>
</evidence>
<evidence type="ECO:0000256" key="1">
    <source>
        <dbReference type="ARBA" id="ARBA00004429"/>
    </source>
</evidence>
<dbReference type="InterPro" id="IPR003004">
    <property type="entry name" value="GspF/PilC"/>
</dbReference>
<feature type="transmembrane region" description="Helical" evidence="8">
    <location>
        <begin position="169"/>
        <end position="189"/>
    </location>
</feature>
<keyword evidence="3" id="KW-1003">Cell membrane</keyword>
<dbReference type="AlphaFoldDB" id="A0A328TW85"/>
<name>A0A328TW85_9BACL</name>
<comment type="caution">
    <text evidence="10">The sequence shown here is derived from an EMBL/GenBank/DDBJ whole genome shotgun (WGS) entry which is preliminary data.</text>
</comment>
<dbReference type="PANTHER" id="PTHR30012:SF0">
    <property type="entry name" value="TYPE II SECRETION SYSTEM PROTEIN F-RELATED"/>
    <property type="match status" value="1"/>
</dbReference>
<dbReference type="InterPro" id="IPR042094">
    <property type="entry name" value="T2SS_GspF_sf"/>
</dbReference>
<organism evidence="10 11">
    <name type="scientific">Paenibacillus montanisoli</name>
    <dbReference type="NCBI Taxonomy" id="2081970"/>
    <lineage>
        <taxon>Bacteria</taxon>
        <taxon>Bacillati</taxon>
        <taxon>Bacillota</taxon>
        <taxon>Bacilli</taxon>
        <taxon>Bacillales</taxon>
        <taxon>Paenibacillaceae</taxon>
        <taxon>Paenibacillus</taxon>
    </lineage>
</organism>
<evidence type="ECO:0000256" key="2">
    <source>
        <dbReference type="ARBA" id="ARBA00005745"/>
    </source>
</evidence>
<dbReference type="Proteomes" id="UP000249260">
    <property type="component" value="Unassembled WGS sequence"/>
</dbReference>
<evidence type="ECO:0000259" key="9">
    <source>
        <dbReference type="Pfam" id="PF00482"/>
    </source>
</evidence>
<proteinExistence type="inferred from homology"/>
<evidence type="ECO:0000256" key="7">
    <source>
        <dbReference type="ARBA" id="ARBA00023136"/>
    </source>
</evidence>
<gene>
    <name evidence="10" type="ORF">DL346_22175</name>
</gene>
<dbReference type="InterPro" id="IPR018076">
    <property type="entry name" value="T2SS_GspF_dom"/>
</dbReference>
<protein>
    <submittedName>
        <fullName evidence="10">Type II secretion system F family protein</fullName>
    </submittedName>
</protein>
<dbReference type="Pfam" id="PF00482">
    <property type="entry name" value="T2SSF"/>
    <property type="match status" value="2"/>
</dbReference>
<evidence type="ECO:0000313" key="10">
    <source>
        <dbReference type="EMBL" id="RAP74749.1"/>
    </source>
</evidence>
<comment type="subcellular location">
    <subcellularLocation>
        <location evidence="1">Cell inner membrane</location>
        <topology evidence="1">Multi-pass membrane protein</topology>
    </subcellularLocation>
</comment>
<keyword evidence="4" id="KW-0997">Cell inner membrane</keyword>
<evidence type="ECO:0000256" key="5">
    <source>
        <dbReference type="ARBA" id="ARBA00022692"/>
    </source>
</evidence>
<feature type="transmembrane region" description="Helical" evidence="8">
    <location>
        <begin position="223"/>
        <end position="241"/>
    </location>
</feature>
<evidence type="ECO:0000256" key="6">
    <source>
        <dbReference type="ARBA" id="ARBA00022989"/>
    </source>
</evidence>
<dbReference type="EMBL" id="QLUW01000004">
    <property type="protein sequence ID" value="RAP74749.1"/>
    <property type="molecule type" value="Genomic_DNA"/>
</dbReference>
<keyword evidence="6 8" id="KW-1133">Transmembrane helix</keyword>